<dbReference type="Pfam" id="PF04474">
    <property type="entry name" value="DUF554"/>
    <property type="match status" value="1"/>
</dbReference>
<sequence length="247" mass="25415">MLSLWAKTSGTWINVALVLLGTVSGLILRGRLPRAMQDVITQAMGLITLFIGIQMAQPLTQVNAGQIAGVIVGMVALVIGGLLGEWWQIEKRLAAIGDWLKTKFGGGSRFTEGFVAASLLYCIGPMAILGSLNNGLSGDGTILIIKGTMDGLISVALTGSYGAGVGFSVLPVAVYQGGLSLLAGLLSGGIGDPATAPSILLVTGVGGVIIMGIGFNLLQVATIRVASFLPALLLTPLFYQLCQFLSV</sequence>
<name>A0A947DFJ8_9CYAN</name>
<dbReference type="RefSeq" id="WP_215609108.1">
    <property type="nucleotide sequence ID" value="NZ_JADOES010000019.1"/>
</dbReference>
<protein>
    <submittedName>
        <fullName evidence="2">DUF554 domain-containing protein</fullName>
    </submittedName>
</protein>
<dbReference type="EMBL" id="JADOES010000019">
    <property type="protein sequence ID" value="MBT9315995.1"/>
    <property type="molecule type" value="Genomic_DNA"/>
</dbReference>
<evidence type="ECO:0000256" key="1">
    <source>
        <dbReference type="SAM" id="Phobius"/>
    </source>
</evidence>
<dbReference type="InterPro" id="IPR007563">
    <property type="entry name" value="DUF554"/>
</dbReference>
<organism evidence="2 3">
    <name type="scientific">Leptothoe spongobia TAU-MAC 1115</name>
    <dbReference type="NCBI Taxonomy" id="1967444"/>
    <lineage>
        <taxon>Bacteria</taxon>
        <taxon>Bacillati</taxon>
        <taxon>Cyanobacteriota</taxon>
        <taxon>Cyanophyceae</taxon>
        <taxon>Nodosilineales</taxon>
        <taxon>Cymatolegaceae</taxon>
        <taxon>Leptothoe</taxon>
        <taxon>Leptothoe spongobia</taxon>
    </lineage>
</organism>
<evidence type="ECO:0000313" key="2">
    <source>
        <dbReference type="EMBL" id="MBT9315995.1"/>
    </source>
</evidence>
<keyword evidence="1" id="KW-0472">Membrane</keyword>
<keyword evidence="3" id="KW-1185">Reference proteome</keyword>
<dbReference type="Proteomes" id="UP000717364">
    <property type="component" value="Unassembled WGS sequence"/>
</dbReference>
<keyword evidence="1" id="KW-0812">Transmembrane</keyword>
<comment type="caution">
    <text evidence="2">The sequence shown here is derived from an EMBL/GenBank/DDBJ whole genome shotgun (WGS) entry which is preliminary data.</text>
</comment>
<dbReference type="PANTHER" id="PTHR36111:SF2">
    <property type="entry name" value="INNER MEMBRANE PROTEIN"/>
    <property type="match status" value="1"/>
</dbReference>
<reference evidence="2" key="2">
    <citation type="journal article" date="2021" name="Mar. Drugs">
        <title>Genome Reduction and Secondary Metabolism of the Marine Sponge-Associated Cyanobacterium Leptothoe.</title>
        <authorList>
            <person name="Konstantinou D."/>
            <person name="Popin R.V."/>
            <person name="Fewer D.P."/>
            <person name="Sivonen K."/>
            <person name="Gkelis S."/>
        </authorList>
    </citation>
    <scope>NUCLEOTIDE SEQUENCE</scope>
    <source>
        <strain evidence="2">TAU-MAC 1115</strain>
    </source>
</reference>
<feature type="transmembrane region" description="Helical" evidence="1">
    <location>
        <begin position="152"/>
        <end position="174"/>
    </location>
</feature>
<feature type="transmembrane region" description="Helical" evidence="1">
    <location>
        <begin position="12"/>
        <end position="32"/>
    </location>
</feature>
<dbReference type="PANTHER" id="PTHR36111">
    <property type="entry name" value="INNER MEMBRANE PROTEIN-RELATED"/>
    <property type="match status" value="1"/>
</dbReference>
<dbReference type="AlphaFoldDB" id="A0A947DFJ8"/>
<keyword evidence="1" id="KW-1133">Transmembrane helix</keyword>
<evidence type="ECO:0000313" key="3">
    <source>
        <dbReference type="Proteomes" id="UP000717364"/>
    </source>
</evidence>
<gene>
    <name evidence="2" type="ORF">IXB50_11240</name>
</gene>
<feature type="transmembrane region" description="Helical" evidence="1">
    <location>
        <begin position="63"/>
        <end position="83"/>
    </location>
</feature>
<feature type="transmembrane region" description="Helical" evidence="1">
    <location>
        <begin position="194"/>
        <end position="218"/>
    </location>
</feature>
<reference evidence="2" key="1">
    <citation type="submission" date="2020-11" db="EMBL/GenBank/DDBJ databases">
        <authorList>
            <person name="Konstantinou D."/>
            <person name="Gkelis S."/>
            <person name="Popin R."/>
            <person name="Fewer D."/>
            <person name="Sivonen K."/>
        </authorList>
    </citation>
    <scope>NUCLEOTIDE SEQUENCE</scope>
    <source>
        <strain evidence="2">TAU-MAC 1115</strain>
    </source>
</reference>
<feature type="transmembrane region" description="Helical" evidence="1">
    <location>
        <begin position="39"/>
        <end position="57"/>
    </location>
</feature>
<accession>A0A947DFJ8</accession>
<feature type="transmembrane region" description="Helical" evidence="1">
    <location>
        <begin position="225"/>
        <end position="246"/>
    </location>
</feature>
<proteinExistence type="predicted"/>